<evidence type="ECO:0000256" key="2">
    <source>
        <dbReference type="ARBA" id="ARBA00022448"/>
    </source>
</evidence>
<keyword evidence="7 9" id="KW-0811">Translocation</keyword>
<dbReference type="InterPro" id="IPR022646">
    <property type="entry name" value="SecD/SecF_CS"/>
</dbReference>
<sequence length="300" mass="32395">MHNIWQSARKMGFIFSLIAIVVSLGALVLNPIVFGLDFTGGTVLDFTLISLTNINELQSTLSTLTSDAFSLSQSQDGHWRVLFLPDVASDTIAAFQTAIETQLNAHILESKFLGAQVGEELKTSGALAALFAVVSVLIYLMVRFEWRLAVAATVALFHDVLITIALFTVLGLTFDLTVLAALLAIIGYSLNDSIIIGDRIRELIRATPEQPIGHSINEALQSTLRRTLITSFTTLATVFAIWLLGGDALNGFASALLIGLTAGTLSSIFISATLPEFMGLSFTNYQNQDSEEVKKLLAEP</sequence>
<dbReference type="InterPro" id="IPR022813">
    <property type="entry name" value="SecD/SecF_arch_bac"/>
</dbReference>
<dbReference type="PANTHER" id="PTHR30081:SF8">
    <property type="entry name" value="PROTEIN TRANSLOCASE SUBUNIT SECF"/>
    <property type="match status" value="1"/>
</dbReference>
<name>A0A0S2K0I3_9GAMM</name>
<dbReference type="Pfam" id="PF07549">
    <property type="entry name" value="Sec_GG"/>
    <property type="match status" value="1"/>
</dbReference>
<evidence type="ECO:0000256" key="3">
    <source>
        <dbReference type="ARBA" id="ARBA00022475"/>
    </source>
</evidence>
<dbReference type="NCBIfam" id="TIGR00966">
    <property type="entry name" value="transloc_SecF"/>
    <property type="match status" value="1"/>
</dbReference>
<dbReference type="GO" id="GO:0006605">
    <property type="term" value="P:protein targeting"/>
    <property type="evidence" value="ECO:0007669"/>
    <property type="project" value="UniProtKB-UniRule"/>
</dbReference>
<evidence type="ECO:0000256" key="1">
    <source>
        <dbReference type="ARBA" id="ARBA00004651"/>
    </source>
</evidence>
<comment type="similarity">
    <text evidence="9">Belongs to the SecD/SecF family. SecF subfamily.</text>
</comment>
<dbReference type="OrthoDB" id="9774769at2"/>
<evidence type="ECO:0000256" key="6">
    <source>
        <dbReference type="ARBA" id="ARBA00022989"/>
    </source>
</evidence>
<dbReference type="Pfam" id="PF02355">
    <property type="entry name" value="SecD_SecF_C"/>
    <property type="match status" value="1"/>
</dbReference>
<feature type="transmembrane region" description="Helical" evidence="9">
    <location>
        <begin position="12"/>
        <end position="34"/>
    </location>
</feature>
<organism evidence="11 12">
    <name type="scientific">Pseudoalteromonas phenolica</name>
    <dbReference type="NCBI Taxonomy" id="161398"/>
    <lineage>
        <taxon>Bacteria</taxon>
        <taxon>Pseudomonadati</taxon>
        <taxon>Pseudomonadota</taxon>
        <taxon>Gammaproteobacteria</taxon>
        <taxon>Alteromonadales</taxon>
        <taxon>Pseudoalteromonadaceae</taxon>
        <taxon>Pseudoalteromonas</taxon>
    </lineage>
</organism>
<dbReference type="PRINTS" id="PR01755">
    <property type="entry name" value="SECFTRNLCASE"/>
</dbReference>
<dbReference type="InterPro" id="IPR022645">
    <property type="entry name" value="SecD/SecF_bac"/>
</dbReference>
<dbReference type="InterPro" id="IPR048634">
    <property type="entry name" value="SecD_SecF_C"/>
</dbReference>
<accession>A0A0S2K0I3</accession>
<evidence type="ECO:0000313" key="11">
    <source>
        <dbReference type="EMBL" id="ALO41705.1"/>
    </source>
</evidence>
<evidence type="ECO:0000259" key="10">
    <source>
        <dbReference type="Pfam" id="PF02355"/>
    </source>
</evidence>
<keyword evidence="2 9" id="KW-0813">Transport</keyword>
<comment type="caution">
    <text evidence="9">Lacks conserved residue(s) required for the propagation of feature annotation.</text>
</comment>
<dbReference type="KEGG" id="pphe:PP2015_1189"/>
<evidence type="ECO:0000256" key="8">
    <source>
        <dbReference type="ARBA" id="ARBA00023136"/>
    </source>
</evidence>
<evidence type="ECO:0000256" key="5">
    <source>
        <dbReference type="ARBA" id="ARBA00022927"/>
    </source>
</evidence>
<comment type="function">
    <text evidence="9">Part of the Sec protein translocase complex. Interacts with the SecYEG preprotein conducting channel. SecDF uses the proton motive force (PMF) to complete protein translocation after the ATP-dependent function of SecA.</text>
</comment>
<gene>
    <name evidence="9" type="primary">secF</name>
    <name evidence="11" type="ORF">PP2015_1189</name>
</gene>
<keyword evidence="5 9" id="KW-0653">Protein transport</keyword>
<feature type="transmembrane region" description="Helical" evidence="9">
    <location>
        <begin position="251"/>
        <end position="274"/>
    </location>
</feature>
<dbReference type="PANTHER" id="PTHR30081">
    <property type="entry name" value="PROTEIN-EXPORT MEMBRANE PROTEIN SEC"/>
    <property type="match status" value="1"/>
</dbReference>
<dbReference type="GO" id="GO:0015450">
    <property type="term" value="F:protein-transporting ATPase activity"/>
    <property type="evidence" value="ECO:0007669"/>
    <property type="project" value="InterPro"/>
</dbReference>
<evidence type="ECO:0000256" key="7">
    <source>
        <dbReference type="ARBA" id="ARBA00023010"/>
    </source>
</evidence>
<dbReference type="PATRIC" id="fig|161398.10.peg.1211"/>
<dbReference type="SUPFAM" id="SSF82866">
    <property type="entry name" value="Multidrug efflux transporter AcrB transmembrane domain"/>
    <property type="match status" value="1"/>
</dbReference>
<dbReference type="Gene3D" id="1.20.1640.10">
    <property type="entry name" value="Multidrug efflux transporter AcrB transmembrane domain"/>
    <property type="match status" value="1"/>
</dbReference>
<keyword evidence="6 9" id="KW-1133">Transmembrane helix</keyword>
<comment type="subcellular location">
    <subcellularLocation>
        <location evidence="1 9">Cell membrane</location>
        <topology evidence="1 9">Multi-pass membrane protein</topology>
    </subcellularLocation>
</comment>
<keyword evidence="8 9" id="KW-0472">Membrane</keyword>
<feature type="transmembrane region" description="Helical" evidence="9">
    <location>
        <begin position="123"/>
        <end position="142"/>
    </location>
</feature>
<dbReference type="NCBIfam" id="TIGR00916">
    <property type="entry name" value="2A0604s01"/>
    <property type="match status" value="1"/>
</dbReference>
<keyword evidence="4 9" id="KW-0812">Transmembrane</keyword>
<evidence type="ECO:0000313" key="12">
    <source>
        <dbReference type="Proteomes" id="UP000061457"/>
    </source>
</evidence>
<dbReference type="EMBL" id="CP013187">
    <property type="protein sequence ID" value="ALO41705.1"/>
    <property type="molecule type" value="Genomic_DNA"/>
</dbReference>
<feature type="transmembrane region" description="Helical" evidence="9">
    <location>
        <begin position="227"/>
        <end position="245"/>
    </location>
</feature>
<dbReference type="GO" id="GO:0065002">
    <property type="term" value="P:intracellular protein transmembrane transport"/>
    <property type="evidence" value="ECO:0007669"/>
    <property type="project" value="UniProtKB-UniRule"/>
</dbReference>
<dbReference type="GO" id="GO:0043952">
    <property type="term" value="P:protein transport by the Sec complex"/>
    <property type="evidence" value="ECO:0007669"/>
    <property type="project" value="UniProtKB-UniRule"/>
</dbReference>
<evidence type="ECO:0000256" key="4">
    <source>
        <dbReference type="ARBA" id="ARBA00022692"/>
    </source>
</evidence>
<comment type="subunit">
    <text evidence="9">Forms a complex with SecD. Part of the essential Sec protein translocation apparatus which comprises SecA, SecYEG and auxiliary proteins SecDF-YajC and YidC.</text>
</comment>
<dbReference type="GO" id="GO:0005886">
    <property type="term" value="C:plasma membrane"/>
    <property type="evidence" value="ECO:0007669"/>
    <property type="project" value="UniProtKB-SubCell"/>
</dbReference>
<proteinExistence type="inferred from homology"/>
<keyword evidence="12" id="KW-1185">Reference proteome</keyword>
<dbReference type="InterPro" id="IPR055344">
    <property type="entry name" value="SecD_SecF_C_bact"/>
</dbReference>
<dbReference type="RefSeq" id="WP_058029421.1">
    <property type="nucleotide sequence ID" value="NZ_CP013187.1"/>
</dbReference>
<feature type="domain" description="Protein export membrane protein SecD/SecF C-terminal" evidence="10">
    <location>
        <begin position="101"/>
        <end position="275"/>
    </location>
</feature>
<reference evidence="11 12" key="1">
    <citation type="submission" date="2015-11" db="EMBL/GenBank/DDBJ databases">
        <authorList>
            <person name="Zhang Y."/>
            <person name="Guo Z."/>
        </authorList>
    </citation>
    <scope>NUCLEOTIDE SEQUENCE [LARGE SCALE GENOMIC DNA]</scope>
    <source>
        <strain evidence="11 12">KCTC 12086</strain>
    </source>
</reference>
<dbReference type="InterPro" id="IPR005665">
    <property type="entry name" value="SecF_bac"/>
</dbReference>
<dbReference type="STRING" id="161398.PP2015_1189"/>
<protein>
    <recommendedName>
        <fullName evidence="9">Protein-export membrane protein SecF</fullName>
    </recommendedName>
</protein>
<dbReference type="AlphaFoldDB" id="A0A0S2K0I3"/>
<evidence type="ECO:0000256" key="9">
    <source>
        <dbReference type="HAMAP-Rule" id="MF_01464"/>
    </source>
</evidence>
<dbReference type="HAMAP" id="MF_01464_B">
    <property type="entry name" value="SecF_B"/>
    <property type="match status" value="1"/>
</dbReference>
<keyword evidence="3 9" id="KW-1003">Cell membrane</keyword>
<dbReference type="Proteomes" id="UP000061457">
    <property type="component" value="Chromosome I"/>
</dbReference>